<dbReference type="EMBL" id="SJCY01000003">
    <property type="protein sequence ID" value="TDG36872.1"/>
    <property type="molecule type" value="Genomic_DNA"/>
</dbReference>
<protein>
    <submittedName>
        <fullName evidence="1">Uncharacterized protein</fullName>
    </submittedName>
</protein>
<proteinExistence type="predicted"/>
<accession>A0A4R5MMH5</accession>
<gene>
    <name evidence="1" type="ORF">EZJ43_06215</name>
</gene>
<sequence>MPTFEEYNKYGQTYNRFFIDPWYRPVKRNPPIWFFKLMVGHFKNAFDRWEEFFFNSAPPYDLQIWLFNKTFIRSEIYCAKVDHFGQTRNIFTPSTVQKSFPEQIFGGKIKAELEWVLCDDFNYFDEEDFLDIYGNLPTISKNKFIENFHADGRKYYTFKIGDVWVGRLKCIK</sequence>
<evidence type="ECO:0000313" key="2">
    <source>
        <dbReference type="Proteomes" id="UP000295668"/>
    </source>
</evidence>
<organism evidence="1 2">
    <name type="scientific">Pedobacter changchengzhani</name>
    <dbReference type="NCBI Taxonomy" id="2529274"/>
    <lineage>
        <taxon>Bacteria</taxon>
        <taxon>Pseudomonadati</taxon>
        <taxon>Bacteroidota</taxon>
        <taxon>Sphingobacteriia</taxon>
        <taxon>Sphingobacteriales</taxon>
        <taxon>Sphingobacteriaceae</taxon>
        <taxon>Pedobacter</taxon>
    </lineage>
</organism>
<evidence type="ECO:0000313" key="1">
    <source>
        <dbReference type="EMBL" id="TDG36872.1"/>
    </source>
</evidence>
<comment type="caution">
    <text evidence="1">The sequence shown here is derived from an EMBL/GenBank/DDBJ whole genome shotgun (WGS) entry which is preliminary data.</text>
</comment>
<keyword evidence="2" id="KW-1185">Reference proteome</keyword>
<dbReference type="AlphaFoldDB" id="A0A4R5MMH5"/>
<dbReference type="Proteomes" id="UP000295668">
    <property type="component" value="Unassembled WGS sequence"/>
</dbReference>
<reference evidence="1 2" key="1">
    <citation type="submission" date="2019-02" db="EMBL/GenBank/DDBJ databases">
        <title>Pedobacter sp. nov., a novel speices isolated from soil of pinguins habitat in Antarcitica.</title>
        <authorList>
            <person name="He R.-H."/>
        </authorList>
    </citation>
    <scope>NUCLEOTIDE SEQUENCE [LARGE SCALE GENOMIC DNA]</scope>
    <source>
        <strain evidence="1 2">E01020</strain>
    </source>
</reference>
<name>A0A4R5MMH5_9SPHI</name>